<comment type="caution">
    <text evidence="3">The sequence shown here is derived from an EMBL/GenBank/DDBJ whole genome shotgun (WGS) entry which is preliminary data.</text>
</comment>
<dbReference type="Pfam" id="PF11350">
    <property type="entry name" value="DUF3152"/>
    <property type="match status" value="1"/>
</dbReference>
<evidence type="ECO:0000259" key="2">
    <source>
        <dbReference type="Pfam" id="PF11350"/>
    </source>
</evidence>
<dbReference type="RefSeq" id="WP_163232220.1">
    <property type="nucleotide sequence ID" value="NZ_WHZW01000020.1"/>
</dbReference>
<accession>A0A6N9Z6S9</accession>
<dbReference type="AlphaFoldDB" id="A0A6N9Z6S9"/>
<dbReference type="InterPro" id="IPR022603">
    <property type="entry name" value="DUF3152"/>
</dbReference>
<dbReference type="EMBL" id="WHZW01000020">
    <property type="protein sequence ID" value="NEG90201.1"/>
    <property type="molecule type" value="Genomic_DNA"/>
</dbReference>
<feature type="compositionally biased region" description="Low complexity" evidence="1">
    <location>
        <begin position="43"/>
        <end position="74"/>
    </location>
</feature>
<feature type="domain" description="DUF3152" evidence="2">
    <location>
        <begin position="157"/>
        <end position="303"/>
    </location>
</feature>
<name>A0A6N9Z6S9_9BIFI</name>
<dbReference type="Proteomes" id="UP000469194">
    <property type="component" value="Unassembled WGS sequence"/>
</dbReference>
<sequence length="318" mass="33191">MIRRIAVAVVAVALIVCGICSTAVSGRTLEQYRAAQSQPATVRSASAGATADGDDGNGSSSRGGSSSDGTAADSENTGDAADSSDTKNGADSSKTTADGKTDGKSDAKTDTKDADIAATLASDDKAKPLTDDEKNAIRSRARATAQEAAANTGGAPLSYTYCLRTKGDVGNTTAFANIVFSTLNDPKGWPRAGATFEQVADADCGLADMDIILSQAQYMTSFSSYCSVEYSCRVGQEVIINDDRWDGGVDAWLDAGGTLSRYREMVINHEVGHRLGHIDNETTCAGAGQPAPLMQEQSMHLDGCVANEWPLDHELWIG</sequence>
<reference evidence="3 4" key="1">
    <citation type="submission" date="2019-10" db="EMBL/GenBank/DDBJ databases">
        <title>Bifidobacterium from non-human primates.</title>
        <authorList>
            <person name="Modesto M."/>
        </authorList>
    </citation>
    <scope>NUCLEOTIDE SEQUENCE [LARGE SCALE GENOMIC DNA]</scope>
    <source>
        <strain evidence="3 4">TRE17</strain>
    </source>
</reference>
<feature type="compositionally biased region" description="Polar residues" evidence="1">
    <location>
        <begin position="86"/>
        <end position="96"/>
    </location>
</feature>
<protein>
    <submittedName>
        <fullName evidence="3">DUF3152 domain-containing protein</fullName>
    </submittedName>
</protein>
<proteinExistence type="predicted"/>
<gene>
    <name evidence="3" type="ORF">GFD25_09445</name>
</gene>
<feature type="compositionally biased region" description="Basic and acidic residues" evidence="1">
    <location>
        <begin position="97"/>
        <end position="110"/>
    </location>
</feature>
<evidence type="ECO:0000313" key="3">
    <source>
        <dbReference type="EMBL" id="NEG90201.1"/>
    </source>
</evidence>
<organism evidence="3 4">
    <name type="scientific">Bifidobacterium aerophilum</name>
    <dbReference type="NCBI Taxonomy" id="1798155"/>
    <lineage>
        <taxon>Bacteria</taxon>
        <taxon>Bacillati</taxon>
        <taxon>Actinomycetota</taxon>
        <taxon>Actinomycetes</taxon>
        <taxon>Bifidobacteriales</taxon>
        <taxon>Bifidobacteriaceae</taxon>
        <taxon>Bifidobacterium</taxon>
    </lineage>
</organism>
<evidence type="ECO:0000256" key="1">
    <source>
        <dbReference type="SAM" id="MobiDB-lite"/>
    </source>
</evidence>
<keyword evidence="4" id="KW-1185">Reference proteome</keyword>
<dbReference type="SUPFAM" id="SSF55486">
    <property type="entry name" value="Metalloproteases ('zincins'), catalytic domain"/>
    <property type="match status" value="1"/>
</dbReference>
<evidence type="ECO:0000313" key="4">
    <source>
        <dbReference type="Proteomes" id="UP000469194"/>
    </source>
</evidence>
<feature type="region of interest" description="Disordered" evidence="1">
    <location>
        <begin position="37"/>
        <end position="110"/>
    </location>
</feature>